<accession>A0A444MD72</accession>
<evidence type="ECO:0000256" key="1">
    <source>
        <dbReference type="ARBA" id="ARBA00001946"/>
    </source>
</evidence>
<dbReference type="PRINTS" id="PR00377">
    <property type="entry name" value="IMPHPHTASES"/>
</dbReference>
<evidence type="ECO:0000256" key="8">
    <source>
        <dbReference type="ARBA" id="ARBA00023102"/>
    </source>
</evidence>
<evidence type="ECO:0000256" key="9">
    <source>
        <dbReference type="ARBA" id="ARBA00049158"/>
    </source>
</evidence>
<feature type="binding site" evidence="11">
    <location>
        <position position="96"/>
    </location>
    <ligand>
        <name>Mg(2+)</name>
        <dbReference type="ChEBI" id="CHEBI:18420"/>
        <label>1</label>
        <note>catalytic</note>
    </ligand>
</feature>
<dbReference type="CDD" id="cd01641">
    <property type="entry name" value="Bacterial_IMPase_like_1"/>
    <property type="match status" value="1"/>
</dbReference>
<dbReference type="GO" id="GO:0046872">
    <property type="term" value="F:metal ion binding"/>
    <property type="evidence" value="ECO:0007669"/>
    <property type="project" value="UniProtKB-KW"/>
</dbReference>
<dbReference type="Proteomes" id="UP000287168">
    <property type="component" value="Unassembled WGS sequence"/>
</dbReference>
<name>A0A444MD72_9RHOB</name>
<keyword evidence="5 11" id="KW-0479">Metal-binding</keyword>
<evidence type="ECO:0000313" key="12">
    <source>
        <dbReference type="EMBL" id="RWY42296.1"/>
    </source>
</evidence>
<sequence length="271" mass="28136">MRAHRAPGAVSGHLAVANALADAARTATLAWFRRPALSADSKESDRFDPVTEGDRAAEDAMRALLARLRPQDGILGEERGSSQGSSGLTWILDPIDGTRGFLSGTPTWGVLIALADSQGPFLGIIDQPYIGERFTGAPGLAEVSGPMGTAPLATRAARPLSEAIIFTTFPEVGTPAEAEAFHRLAGQCRLLRYGMDCYAYALLAAGQIDLVVEAGLQTYDIAAPIAVIEAAGGIVTDWTGGPAHQGGRVIAAANATIHAEALKLLSLAGEP</sequence>
<keyword evidence="8" id="KW-0368">Histidine biosynthesis</keyword>
<dbReference type="RefSeq" id="WP_128487920.1">
    <property type="nucleotide sequence ID" value="NZ_JBHLXB010000056.1"/>
</dbReference>
<evidence type="ECO:0000256" key="11">
    <source>
        <dbReference type="PIRSR" id="PIRSR600760-2"/>
    </source>
</evidence>
<evidence type="ECO:0000313" key="13">
    <source>
        <dbReference type="Proteomes" id="UP000287168"/>
    </source>
</evidence>
<dbReference type="EMBL" id="SBLC01000008">
    <property type="protein sequence ID" value="RWY42296.1"/>
    <property type="molecule type" value="Genomic_DNA"/>
</dbReference>
<evidence type="ECO:0000256" key="2">
    <source>
        <dbReference type="ARBA" id="ARBA00004970"/>
    </source>
</evidence>
<comment type="pathway">
    <text evidence="2">Amino-acid biosynthesis; L-histidine biosynthesis; L-histidine from 5-phospho-alpha-D-ribose 1-diphosphate: step 8/9.</text>
</comment>
<dbReference type="AlphaFoldDB" id="A0A444MD72"/>
<feature type="binding site" evidence="11">
    <location>
        <position position="77"/>
    </location>
    <ligand>
        <name>Mg(2+)</name>
        <dbReference type="ChEBI" id="CHEBI:18420"/>
        <label>1</label>
        <note>catalytic</note>
    </ligand>
</feature>
<keyword evidence="6 12" id="KW-0378">Hydrolase</keyword>
<dbReference type="OrthoDB" id="9785695at2"/>
<dbReference type="SUPFAM" id="SSF56655">
    <property type="entry name" value="Carbohydrate phosphatase"/>
    <property type="match status" value="1"/>
</dbReference>
<dbReference type="PROSITE" id="PS00629">
    <property type="entry name" value="IMP_1"/>
    <property type="match status" value="1"/>
</dbReference>
<comment type="catalytic activity">
    <reaction evidence="9">
        <text>L-histidinol phosphate + H2O = L-histidinol + phosphate</text>
        <dbReference type="Rhea" id="RHEA:14465"/>
        <dbReference type="ChEBI" id="CHEBI:15377"/>
        <dbReference type="ChEBI" id="CHEBI:43474"/>
        <dbReference type="ChEBI" id="CHEBI:57699"/>
        <dbReference type="ChEBI" id="CHEBI:57980"/>
        <dbReference type="EC" id="3.1.3.15"/>
    </reaction>
</comment>
<reference evidence="12 13" key="1">
    <citation type="journal article" date="2015" name="Int. J. Syst. Evol. Microbiol.">
        <title>Gemmobacter intermedius sp. nov., isolated from a white stork (Ciconia ciconia).</title>
        <authorList>
            <person name="Kampfer P."/>
            <person name="Jerzak L."/>
            <person name="Wilharm G."/>
            <person name="Golke J."/>
            <person name="Busse H.J."/>
            <person name="Glaeser S.P."/>
        </authorList>
    </citation>
    <scope>NUCLEOTIDE SEQUENCE [LARGE SCALE GENOMIC DNA]</scope>
    <source>
        <strain evidence="12 13">119/4</strain>
    </source>
</reference>
<dbReference type="GO" id="GO:0046854">
    <property type="term" value="P:phosphatidylinositol phosphate biosynthetic process"/>
    <property type="evidence" value="ECO:0007669"/>
    <property type="project" value="InterPro"/>
</dbReference>
<evidence type="ECO:0000256" key="5">
    <source>
        <dbReference type="ARBA" id="ARBA00022723"/>
    </source>
</evidence>
<dbReference type="EC" id="3.1.3.15" evidence="10"/>
<protein>
    <recommendedName>
        <fullName evidence="10">Histidinol-phosphatase</fullName>
        <ecNumber evidence="10">3.1.3.15</ecNumber>
    </recommendedName>
</protein>
<comment type="similarity">
    <text evidence="3">Belongs to the inositol monophosphatase superfamily.</text>
</comment>
<dbReference type="InterPro" id="IPR020583">
    <property type="entry name" value="Inositol_monoP_metal-BS"/>
</dbReference>
<comment type="cofactor">
    <cofactor evidence="1 11">
        <name>Mg(2+)</name>
        <dbReference type="ChEBI" id="CHEBI:18420"/>
    </cofactor>
</comment>
<dbReference type="GO" id="GO:0000105">
    <property type="term" value="P:L-histidine biosynthetic process"/>
    <property type="evidence" value="ECO:0007669"/>
    <property type="project" value="UniProtKB-UniRule"/>
</dbReference>
<evidence type="ECO:0000256" key="10">
    <source>
        <dbReference type="NCBIfam" id="TIGR02067"/>
    </source>
</evidence>
<evidence type="ECO:0000256" key="3">
    <source>
        <dbReference type="ARBA" id="ARBA00009759"/>
    </source>
</evidence>
<dbReference type="PANTHER" id="PTHR43200:SF6">
    <property type="entry name" value="3'(2'),5'-BISPHOSPHATE NUCLEOTIDASE"/>
    <property type="match status" value="1"/>
</dbReference>
<evidence type="ECO:0000256" key="6">
    <source>
        <dbReference type="ARBA" id="ARBA00022801"/>
    </source>
</evidence>
<proteinExistence type="inferred from homology"/>
<dbReference type="InterPro" id="IPR051090">
    <property type="entry name" value="Inositol_monoP_superfamily"/>
</dbReference>
<evidence type="ECO:0000256" key="7">
    <source>
        <dbReference type="ARBA" id="ARBA00022842"/>
    </source>
</evidence>
<organism evidence="12 13">
    <name type="scientific">Falsigemmobacter intermedius</name>
    <dbReference type="NCBI Taxonomy" id="1553448"/>
    <lineage>
        <taxon>Bacteria</taxon>
        <taxon>Pseudomonadati</taxon>
        <taxon>Pseudomonadota</taxon>
        <taxon>Alphaproteobacteria</taxon>
        <taxon>Rhodobacterales</taxon>
        <taxon>Paracoccaceae</taxon>
        <taxon>Falsigemmobacter</taxon>
    </lineage>
</organism>
<dbReference type="Gene3D" id="3.40.190.80">
    <property type="match status" value="1"/>
</dbReference>
<dbReference type="GO" id="GO:0004401">
    <property type="term" value="F:histidinol-phosphatase activity"/>
    <property type="evidence" value="ECO:0007669"/>
    <property type="project" value="UniProtKB-UniRule"/>
</dbReference>
<feature type="binding site" evidence="11">
    <location>
        <position position="220"/>
    </location>
    <ligand>
        <name>Mg(2+)</name>
        <dbReference type="ChEBI" id="CHEBI:18420"/>
        <label>2</label>
    </ligand>
</feature>
<gene>
    <name evidence="12" type="primary">hisN</name>
    <name evidence="12" type="ORF">EP867_07390</name>
</gene>
<keyword evidence="13" id="KW-1185">Reference proteome</keyword>
<keyword evidence="7 11" id="KW-0460">Magnesium</keyword>
<dbReference type="InterPro" id="IPR011809">
    <property type="entry name" value="His_9_proposed"/>
</dbReference>
<feature type="binding site" evidence="11">
    <location>
        <position position="93"/>
    </location>
    <ligand>
        <name>Mg(2+)</name>
        <dbReference type="ChEBI" id="CHEBI:18420"/>
        <label>2</label>
    </ligand>
</feature>
<dbReference type="PANTHER" id="PTHR43200">
    <property type="entry name" value="PHOSPHATASE"/>
    <property type="match status" value="1"/>
</dbReference>
<dbReference type="InterPro" id="IPR020550">
    <property type="entry name" value="Inositol_monophosphatase_CS"/>
</dbReference>
<comment type="caution">
    <text evidence="12">The sequence shown here is derived from an EMBL/GenBank/DDBJ whole genome shotgun (WGS) entry which is preliminary data.</text>
</comment>
<dbReference type="Gene3D" id="3.30.540.10">
    <property type="entry name" value="Fructose-1,6-Bisphosphatase, subunit A, domain 1"/>
    <property type="match status" value="1"/>
</dbReference>
<evidence type="ECO:0000256" key="4">
    <source>
        <dbReference type="ARBA" id="ARBA00022605"/>
    </source>
</evidence>
<dbReference type="InterPro" id="IPR000760">
    <property type="entry name" value="Inositol_monophosphatase-like"/>
</dbReference>
<dbReference type="PROSITE" id="PS00630">
    <property type="entry name" value="IMP_2"/>
    <property type="match status" value="1"/>
</dbReference>
<dbReference type="Pfam" id="PF00459">
    <property type="entry name" value="Inositol_P"/>
    <property type="match status" value="1"/>
</dbReference>
<keyword evidence="4" id="KW-0028">Amino-acid biosynthesis</keyword>
<feature type="binding site" evidence="11">
    <location>
        <position position="95"/>
    </location>
    <ligand>
        <name>Mg(2+)</name>
        <dbReference type="ChEBI" id="CHEBI:18420"/>
        <label>1</label>
        <note>catalytic</note>
    </ligand>
</feature>
<dbReference type="UniPathway" id="UPA00031">
    <property type="reaction ID" value="UER00013"/>
</dbReference>
<dbReference type="NCBIfam" id="TIGR02067">
    <property type="entry name" value="his_9_HisN"/>
    <property type="match status" value="1"/>
</dbReference>